<dbReference type="PATRIC" id="fig|243275.7.peg.2337"/>
<dbReference type="Pfam" id="PF00892">
    <property type="entry name" value="EamA"/>
    <property type="match status" value="2"/>
</dbReference>
<dbReference type="OrthoDB" id="9804865at2"/>
<evidence type="ECO:0000313" key="9">
    <source>
        <dbReference type="Proteomes" id="UP000008212"/>
    </source>
</evidence>
<evidence type="ECO:0000256" key="4">
    <source>
        <dbReference type="ARBA" id="ARBA00022989"/>
    </source>
</evidence>
<reference evidence="8 9" key="1">
    <citation type="journal article" date="2004" name="Proc. Natl. Acad. Sci. U.S.A.">
        <title>Comparison of the genome of the oral pathogen Treponema denticola with other spirochete genomes.</title>
        <authorList>
            <person name="Seshadri R."/>
            <person name="Myers G.S."/>
            <person name="Tettelin H."/>
            <person name="Eisen J.A."/>
            <person name="Heidelberg J.F."/>
            <person name="Dodson R.J."/>
            <person name="Davidsen T.M."/>
            <person name="DeBoy R.T."/>
            <person name="Fouts D.E."/>
            <person name="Haft D.H."/>
            <person name="Selengut J."/>
            <person name="Ren Q."/>
            <person name="Brinkac L.M."/>
            <person name="Madupu R."/>
            <person name="Kolonay J."/>
            <person name="Durkin S.A."/>
            <person name="Daugherty S.C."/>
            <person name="Shetty J."/>
            <person name="Shvartsbeyn A."/>
            <person name="Gebregeorgis E."/>
            <person name="Geer K."/>
            <person name="Tsegaye G."/>
            <person name="Malek J."/>
            <person name="Ayodeji B."/>
            <person name="Shatsman S."/>
            <person name="McLeod M.P."/>
            <person name="Smajs D."/>
            <person name="Howell J.K."/>
            <person name="Pal S."/>
            <person name="Amin A."/>
            <person name="Vashisth P."/>
            <person name="McNeill T.Z."/>
            <person name="Xiang Q."/>
            <person name="Sodergren E."/>
            <person name="Baca E."/>
            <person name="Weinstock G.M."/>
            <person name="Norris S.J."/>
            <person name="Fraser C.M."/>
            <person name="Paulsen I.T."/>
        </authorList>
    </citation>
    <scope>NUCLEOTIDE SEQUENCE [LARGE SCALE GENOMIC DNA]</scope>
    <source>
        <strain evidence="9">ATCC 35405 / DSM 14222 / CIP 103919 / JCM 8153 / KCTC 15104</strain>
    </source>
</reference>
<dbReference type="InterPro" id="IPR037185">
    <property type="entry name" value="EmrE-like"/>
</dbReference>
<accession>Q73JR3</accession>
<evidence type="ECO:0000256" key="1">
    <source>
        <dbReference type="ARBA" id="ARBA00004651"/>
    </source>
</evidence>
<feature type="transmembrane region" description="Helical" evidence="6">
    <location>
        <begin position="67"/>
        <end position="86"/>
    </location>
</feature>
<dbReference type="KEGG" id="tde:TDE_2471"/>
<evidence type="ECO:0000256" key="6">
    <source>
        <dbReference type="SAM" id="Phobius"/>
    </source>
</evidence>
<proteinExistence type="predicted"/>
<keyword evidence="5 6" id="KW-0472">Membrane</keyword>
<feature type="transmembrane region" description="Helical" evidence="6">
    <location>
        <begin position="188"/>
        <end position="205"/>
    </location>
</feature>
<evidence type="ECO:0000259" key="7">
    <source>
        <dbReference type="Pfam" id="PF00892"/>
    </source>
</evidence>
<feature type="transmembrane region" description="Helical" evidence="6">
    <location>
        <begin position="98"/>
        <end position="116"/>
    </location>
</feature>
<keyword evidence="9" id="KW-1185">Reference proteome</keyword>
<evidence type="ECO:0000313" key="8">
    <source>
        <dbReference type="EMBL" id="AAS12988.1"/>
    </source>
</evidence>
<protein>
    <submittedName>
        <fullName evidence="8">Membrane protein, putative</fullName>
    </submittedName>
</protein>
<feature type="transmembrane region" description="Helical" evidence="6">
    <location>
        <begin position="330"/>
        <end position="347"/>
    </location>
</feature>
<feature type="domain" description="EamA" evidence="7">
    <location>
        <begin position="71"/>
        <end position="200"/>
    </location>
</feature>
<evidence type="ECO:0000256" key="2">
    <source>
        <dbReference type="ARBA" id="ARBA00022475"/>
    </source>
</evidence>
<organism evidence="8 9">
    <name type="scientific">Treponema denticola (strain ATCC 35405 / DSM 14222 / CIP 103919 / JCM 8153 / KCTC 15104)</name>
    <dbReference type="NCBI Taxonomy" id="243275"/>
    <lineage>
        <taxon>Bacteria</taxon>
        <taxon>Pseudomonadati</taxon>
        <taxon>Spirochaetota</taxon>
        <taxon>Spirochaetia</taxon>
        <taxon>Spirochaetales</taxon>
        <taxon>Treponemataceae</taxon>
        <taxon>Treponema</taxon>
    </lineage>
</organism>
<sequence>MFQHRTIFCLYKFRLVFFFVFLYNADLSYNTPFQKGKLVPGLFEAFCICRFTDDAKEFILTNTKINVLSRLALLIVAIVWGSSLVVVSETTDFFKPNFLLGLRFSIACFLLCLVFYKKLKLIDKDYLINGGIVGFFLFIAYSSQTFGVTTAGGLPGRSAFLSASYCVIVPFLGWLVNRIRPDRYNASAAVLCILGIGLVSFKDLVLSSSVGITLGDFYALLSGLLFASHIVSITRLSKRKDPILMTIIQFGAAAILSWLVTLIFEDNSAIVWSYSSVGSVLYLAAICTGLALLLQNIGQKHTDASSAAIILGLESIFGIIFSVIFKGESLDVYSVFGFILIFIAIIISETKLSFLKKEKA</sequence>
<evidence type="ECO:0000256" key="3">
    <source>
        <dbReference type="ARBA" id="ARBA00022692"/>
    </source>
</evidence>
<dbReference type="InterPro" id="IPR000620">
    <property type="entry name" value="EamA_dom"/>
</dbReference>
<feature type="transmembrane region" description="Helical" evidence="6">
    <location>
        <begin position="128"/>
        <end position="146"/>
    </location>
</feature>
<dbReference type="eggNOG" id="COG0697">
    <property type="taxonomic scope" value="Bacteria"/>
</dbReference>
<feature type="domain" description="EamA" evidence="7">
    <location>
        <begin position="214"/>
        <end position="347"/>
    </location>
</feature>
<feature type="transmembrane region" description="Helical" evidence="6">
    <location>
        <begin position="243"/>
        <end position="264"/>
    </location>
</feature>
<dbReference type="PANTHER" id="PTHR42920">
    <property type="entry name" value="OS03G0707200 PROTEIN-RELATED"/>
    <property type="match status" value="1"/>
</dbReference>
<dbReference type="SUPFAM" id="SSF103481">
    <property type="entry name" value="Multidrug resistance efflux transporter EmrE"/>
    <property type="match status" value="2"/>
</dbReference>
<comment type="subcellular location">
    <subcellularLocation>
        <location evidence="1">Cell membrane</location>
        <topology evidence="1">Multi-pass membrane protein</topology>
    </subcellularLocation>
</comment>
<dbReference type="AlphaFoldDB" id="Q73JR3"/>
<dbReference type="HOGENOM" id="CLU_033863_21_3_12"/>
<gene>
    <name evidence="8" type="ordered locus">TDE_2471</name>
</gene>
<evidence type="ECO:0000256" key="5">
    <source>
        <dbReference type="ARBA" id="ARBA00023136"/>
    </source>
</evidence>
<feature type="transmembrane region" description="Helical" evidence="6">
    <location>
        <begin position="217"/>
        <end position="236"/>
    </location>
</feature>
<dbReference type="EMBL" id="AE017226">
    <property type="protein sequence ID" value="AAS12988.1"/>
    <property type="molecule type" value="Genomic_DNA"/>
</dbReference>
<keyword evidence="3 6" id="KW-0812">Transmembrane</keyword>
<dbReference type="InterPro" id="IPR051258">
    <property type="entry name" value="Diverse_Substrate_Transporter"/>
</dbReference>
<dbReference type="PANTHER" id="PTHR42920:SF5">
    <property type="entry name" value="EAMA DOMAIN-CONTAINING PROTEIN"/>
    <property type="match status" value="1"/>
</dbReference>
<keyword evidence="2" id="KW-1003">Cell membrane</keyword>
<dbReference type="Proteomes" id="UP000008212">
    <property type="component" value="Chromosome"/>
</dbReference>
<dbReference type="STRING" id="243275.TDE_2471"/>
<keyword evidence="4 6" id="KW-1133">Transmembrane helix</keyword>
<feature type="transmembrane region" description="Helical" evidence="6">
    <location>
        <begin position="158"/>
        <end position="176"/>
    </location>
</feature>
<name>Q73JR3_TREDE</name>
<dbReference type="PaxDb" id="243275-TDE_2471"/>
<feature type="transmembrane region" description="Helical" evidence="6">
    <location>
        <begin position="270"/>
        <end position="294"/>
    </location>
</feature>
<dbReference type="GO" id="GO:0005886">
    <property type="term" value="C:plasma membrane"/>
    <property type="evidence" value="ECO:0007669"/>
    <property type="project" value="UniProtKB-SubCell"/>
</dbReference>
<feature type="transmembrane region" description="Helical" evidence="6">
    <location>
        <begin position="306"/>
        <end position="324"/>
    </location>
</feature>